<evidence type="ECO:0000313" key="3">
    <source>
        <dbReference type="EMBL" id="GAA1914310.1"/>
    </source>
</evidence>
<feature type="region of interest" description="Disordered" evidence="1">
    <location>
        <begin position="30"/>
        <end position="62"/>
    </location>
</feature>
<feature type="signal peptide" evidence="2">
    <location>
        <begin position="1"/>
        <end position="26"/>
    </location>
</feature>
<dbReference type="EMBL" id="BAAAOF010000001">
    <property type="protein sequence ID" value="GAA1914310.1"/>
    <property type="molecule type" value="Genomic_DNA"/>
</dbReference>
<evidence type="ECO:0000256" key="1">
    <source>
        <dbReference type="SAM" id="MobiDB-lite"/>
    </source>
</evidence>
<feature type="chain" id="PRO_5047164825" description="Lipoprotein" evidence="2">
    <location>
        <begin position="27"/>
        <end position="101"/>
    </location>
</feature>
<name>A0ABN2P877_9MICO</name>
<keyword evidence="4" id="KW-1185">Reference proteome</keyword>
<keyword evidence="2" id="KW-0732">Signal</keyword>
<proteinExistence type="predicted"/>
<dbReference type="Proteomes" id="UP001501343">
    <property type="component" value="Unassembled WGS sequence"/>
</dbReference>
<accession>A0ABN2P877</accession>
<sequence length="101" mass="10851">MFHTNSRNRMSAVALMVVVGLGSLTACQTLPNRGDLPDPQPGPVVEGERAGQGAAQHGGLPADRIAEALERRAAEHRALSERFAGVPADRIEEQLARERDE</sequence>
<protein>
    <recommendedName>
        <fullName evidence="5">Lipoprotein</fullName>
    </recommendedName>
</protein>
<evidence type="ECO:0000313" key="4">
    <source>
        <dbReference type="Proteomes" id="UP001501343"/>
    </source>
</evidence>
<dbReference type="RefSeq" id="WP_248149009.1">
    <property type="nucleotide sequence ID" value="NZ_BAAAOF010000001.1"/>
</dbReference>
<dbReference type="PROSITE" id="PS51257">
    <property type="entry name" value="PROKAR_LIPOPROTEIN"/>
    <property type="match status" value="1"/>
</dbReference>
<organism evidence="3 4">
    <name type="scientific">Microbacterium aoyamense</name>
    <dbReference type="NCBI Taxonomy" id="344166"/>
    <lineage>
        <taxon>Bacteria</taxon>
        <taxon>Bacillati</taxon>
        <taxon>Actinomycetota</taxon>
        <taxon>Actinomycetes</taxon>
        <taxon>Micrococcales</taxon>
        <taxon>Microbacteriaceae</taxon>
        <taxon>Microbacterium</taxon>
    </lineage>
</organism>
<evidence type="ECO:0008006" key="5">
    <source>
        <dbReference type="Google" id="ProtNLM"/>
    </source>
</evidence>
<gene>
    <name evidence="3" type="ORF">GCM10009775_03660</name>
</gene>
<comment type="caution">
    <text evidence="3">The sequence shown here is derived from an EMBL/GenBank/DDBJ whole genome shotgun (WGS) entry which is preliminary data.</text>
</comment>
<evidence type="ECO:0000256" key="2">
    <source>
        <dbReference type="SAM" id="SignalP"/>
    </source>
</evidence>
<reference evidence="3 4" key="1">
    <citation type="journal article" date="2019" name="Int. J. Syst. Evol. Microbiol.">
        <title>The Global Catalogue of Microorganisms (GCM) 10K type strain sequencing project: providing services to taxonomists for standard genome sequencing and annotation.</title>
        <authorList>
            <consortium name="The Broad Institute Genomics Platform"/>
            <consortium name="The Broad Institute Genome Sequencing Center for Infectious Disease"/>
            <person name="Wu L."/>
            <person name="Ma J."/>
        </authorList>
    </citation>
    <scope>NUCLEOTIDE SEQUENCE [LARGE SCALE GENOMIC DNA]</scope>
    <source>
        <strain evidence="3 4">JCM 14900</strain>
    </source>
</reference>